<comment type="caution">
    <text evidence="5">Lacks conserved residue(s) required for the propagation of feature annotation.</text>
</comment>
<name>A9UZP3_MONBE</name>
<dbReference type="GO" id="GO:0005615">
    <property type="term" value="C:extracellular space"/>
    <property type="evidence" value="ECO:0000318"/>
    <property type="project" value="GO_Central"/>
</dbReference>
<evidence type="ECO:0000256" key="2">
    <source>
        <dbReference type="ARBA" id="ARBA00022734"/>
    </source>
</evidence>
<dbReference type="RefSeq" id="XP_001745979.1">
    <property type="nucleotide sequence ID" value="XM_001745927.1"/>
</dbReference>
<feature type="region of interest" description="Disordered" evidence="6">
    <location>
        <begin position="690"/>
        <end position="722"/>
    </location>
</feature>
<dbReference type="InterPro" id="IPR036056">
    <property type="entry name" value="Fibrinogen-like_C"/>
</dbReference>
<sequence>MLLDIVIVLNVDENGLGFLKLYLNNEDHTTSVSNPNLPWTSTDSGFWAPTPSTHVDACGISSGPSNFTGSADRASGLRIYRELEYNSPHDLCFQFVARDPSFQPELILKTGSSTTGISLVYTGTNTLLLSVCTLGSTVTVEIPLNRLQYGPDADYLDVVVAIIPNKKAYLMVNDQVAYATVSSVWESNDSGTFMQAFSDTACGLTSSITPLHVKQRPFSSFDVYLFKSWTPSPLLPIHICNNGVLTLDGEEPICLCQAGFKGEVCDEVDASAPLPASCHDIDHTVSSGAHWLRPDPTADPVHLYCDMDEWMGGWTLCGKYDGDAATASNWALPTGWGRSRNNFNMSYLADLTTFPAGALTVAHGLRLLDGQSCRPYAIDTYNESLANVGNTGVLGLCRSRWYNAMLMRTSSAPSMRIENELGAPNVTLRLPASQTAVSHSSVFQAHRNATIEFVVNFLREPHMNWQEVLFETGADAIGLALYMRADHYLILAQCTSGEDRAAPVRLQASDIASGDVVVTLTVMIASNQIVTSLYLNHALRARLDFPFAGTNWAGADYTSIFSPTSFMCVGDLEADRKGSGTVPSAARWLAPYGVRLYDALWTNYDRCLSLTCANGGTCVDGWSLAPTCVCTADWQVVGDADELNGHTAGGEMRLAGSDNLYHTHPLVDKNQANASKAATATDVYMEPDFDSIYTEPDMGPPSKTGHRGARQTGSQPDGPILDDEQYLLPVSSATYDEPAPAYEYAAPPRHARQNQYQLPARVRRTENEYLMPDPNGPAMYTQLQRDASQEQYAVPEDYA</sequence>
<keyword evidence="1" id="KW-0479">Metal-binding</keyword>
<evidence type="ECO:0000313" key="8">
    <source>
        <dbReference type="EMBL" id="EDQ89403.1"/>
    </source>
</evidence>
<dbReference type="PANTHER" id="PTHR16146:SF46">
    <property type="entry name" value="INTELECTIN-1A-RELATED"/>
    <property type="match status" value="1"/>
</dbReference>
<evidence type="ECO:0000313" key="9">
    <source>
        <dbReference type="Proteomes" id="UP000001357"/>
    </source>
</evidence>
<dbReference type="Proteomes" id="UP000001357">
    <property type="component" value="Unassembled WGS sequence"/>
</dbReference>
<organism evidence="8 9">
    <name type="scientific">Monosiga brevicollis</name>
    <name type="common">Choanoflagellate</name>
    <dbReference type="NCBI Taxonomy" id="81824"/>
    <lineage>
        <taxon>Eukaryota</taxon>
        <taxon>Choanoflagellata</taxon>
        <taxon>Craspedida</taxon>
        <taxon>Salpingoecidae</taxon>
        <taxon>Monosiga</taxon>
    </lineage>
</organism>
<dbReference type="Gene3D" id="2.10.25.10">
    <property type="entry name" value="Laminin"/>
    <property type="match status" value="1"/>
</dbReference>
<keyword evidence="9" id="KW-1185">Reference proteome</keyword>
<dbReference type="KEGG" id="mbr:MONBRDRAFT_37116"/>
<dbReference type="Gene3D" id="3.90.215.10">
    <property type="entry name" value="Gamma Fibrinogen, chain A, domain 1"/>
    <property type="match status" value="1"/>
</dbReference>
<dbReference type="InterPro" id="IPR000742">
    <property type="entry name" value="EGF"/>
</dbReference>
<protein>
    <recommendedName>
        <fullName evidence="7">EGF-like domain-containing protein</fullName>
    </recommendedName>
</protein>
<proteinExistence type="predicted"/>
<evidence type="ECO:0000256" key="1">
    <source>
        <dbReference type="ARBA" id="ARBA00022723"/>
    </source>
</evidence>
<dbReference type="PANTHER" id="PTHR16146">
    <property type="entry name" value="INTELECTIN"/>
    <property type="match status" value="1"/>
</dbReference>
<evidence type="ECO:0000256" key="6">
    <source>
        <dbReference type="SAM" id="MobiDB-lite"/>
    </source>
</evidence>
<keyword evidence="4" id="KW-1015">Disulfide bond</keyword>
<dbReference type="SUPFAM" id="SSF56496">
    <property type="entry name" value="Fibrinogen C-terminal domain-like"/>
    <property type="match status" value="1"/>
</dbReference>
<dbReference type="PROSITE" id="PS01186">
    <property type="entry name" value="EGF_2"/>
    <property type="match status" value="1"/>
</dbReference>
<reference evidence="8 9" key="1">
    <citation type="journal article" date="2008" name="Nature">
        <title>The genome of the choanoflagellate Monosiga brevicollis and the origin of metazoans.</title>
        <authorList>
            <consortium name="JGI Sequencing"/>
            <person name="King N."/>
            <person name="Westbrook M.J."/>
            <person name="Young S.L."/>
            <person name="Kuo A."/>
            <person name="Abedin M."/>
            <person name="Chapman J."/>
            <person name="Fairclough S."/>
            <person name="Hellsten U."/>
            <person name="Isogai Y."/>
            <person name="Letunic I."/>
            <person name="Marr M."/>
            <person name="Pincus D."/>
            <person name="Putnam N."/>
            <person name="Rokas A."/>
            <person name="Wright K.J."/>
            <person name="Zuzow R."/>
            <person name="Dirks W."/>
            <person name="Good M."/>
            <person name="Goodstein D."/>
            <person name="Lemons D."/>
            <person name="Li W."/>
            <person name="Lyons J.B."/>
            <person name="Morris A."/>
            <person name="Nichols S."/>
            <person name="Richter D.J."/>
            <person name="Salamov A."/>
            <person name="Bork P."/>
            <person name="Lim W.A."/>
            <person name="Manning G."/>
            <person name="Miller W.T."/>
            <person name="McGinnis W."/>
            <person name="Shapiro H."/>
            <person name="Tjian R."/>
            <person name="Grigoriev I.V."/>
            <person name="Rokhsar D."/>
        </authorList>
    </citation>
    <scope>NUCLEOTIDE SEQUENCE [LARGE SCALE GENOMIC DNA]</scope>
    <source>
        <strain evidence="9">MX1 / ATCC 50154</strain>
    </source>
</reference>
<gene>
    <name evidence="8" type="ORF">MONBRDRAFT_37116</name>
</gene>
<feature type="domain" description="EGF-like" evidence="7">
    <location>
        <begin position="603"/>
        <end position="641"/>
    </location>
</feature>
<dbReference type="InParanoid" id="A9UZP3"/>
<accession>A9UZP3</accession>
<dbReference type="AlphaFoldDB" id="A9UZP3"/>
<dbReference type="PROSITE" id="PS50026">
    <property type="entry name" value="EGF_3"/>
    <property type="match status" value="1"/>
</dbReference>
<dbReference type="GO" id="GO:0046872">
    <property type="term" value="F:metal ion binding"/>
    <property type="evidence" value="ECO:0007669"/>
    <property type="project" value="UniProtKB-KW"/>
</dbReference>
<keyword evidence="2" id="KW-0430">Lectin</keyword>
<dbReference type="NCBIfam" id="NF040941">
    <property type="entry name" value="GGGWT_bact"/>
    <property type="match status" value="1"/>
</dbReference>
<dbReference type="GeneID" id="5891188"/>
<dbReference type="EMBL" id="CH991551">
    <property type="protein sequence ID" value="EDQ89403.1"/>
    <property type="molecule type" value="Genomic_DNA"/>
</dbReference>
<keyword evidence="5" id="KW-0245">EGF-like domain</keyword>
<dbReference type="InterPro" id="IPR014716">
    <property type="entry name" value="Fibrinogen_a/b/g_C_1"/>
</dbReference>
<evidence type="ECO:0000256" key="4">
    <source>
        <dbReference type="ARBA" id="ARBA00023157"/>
    </source>
</evidence>
<evidence type="ECO:0000256" key="5">
    <source>
        <dbReference type="PROSITE-ProRule" id="PRU00076"/>
    </source>
</evidence>
<dbReference type="GO" id="GO:0070492">
    <property type="term" value="F:oligosaccharide binding"/>
    <property type="evidence" value="ECO:0000318"/>
    <property type="project" value="GO_Central"/>
</dbReference>
<evidence type="ECO:0000256" key="3">
    <source>
        <dbReference type="ARBA" id="ARBA00022837"/>
    </source>
</evidence>
<evidence type="ECO:0000259" key="7">
    <source>
        <dbReference type="PROSITE" id="PS50026"/>
    </source>
</evidence>
<keyword evidence="3" id="KW-0106">Calcium</keyword>